<dbReference type="FunFam" id="1.10.1070.11:FF:000022">
    <property type="entry name" value="Phosphatidylinositol 4-kinase stt4"/>
    <property type="match status" value="1"/>
</dbReference>
<dbReference type="PROSITE" id="PS00916">
    <property type="entry name" value="PI3_4_KINASE_2"/>
    <property type="match status" value="1"/>
</dbReference>
<dbReference type="GO" id="GO:0005524">
    <property type="term" value="F:ATP binding"/>
    <property type="evidence" value="ECO:0007669"/>
    <property type="project" value="UniProtKB-KW"/>
</dbReference>
<dbReference type="OrthoDB" id="10264149at2759"/>
<evidence type="ECO:0000313" key="11">
    <source>
        <dbReference type="Proteomes" id="UP001165063"/>
    </source>
</evidence>
<dbReference type="FunFam" id="3.30.1010.10:FF:000014">
    <property type="entry name" value="Phosphatidylinositol 4-kinase STT4"/>
    <property type="match status" value="1"/>
</dbReference>
<organism evidence="10 11">
    <name type="scientific">Ambrosiozyma monospora</name>
    <name type="common">Yeast</name>
    <name type="synonym">Endomycopsis monosporus</name>
    <dbReference type="NCBI Taxonomy" id="43982"/>
    <lineage>
        <taxon>Eukaryota</taxon>
        <taxon>Fungi</taxon>
        <taxon>Dikarya</taxon>
        <taxon>Ascomycota</taxon>
        <taxon>Saccharomycotina</taxon>
        <taxon>Pichiomycetes</taxon>
        <taxon>Pichiales</taxon>
        <taxon>Pichiaceae</taxon>
        <taxon>Ambrosiozyma</taxon>
    </lineage>
</organism>
<dbReference type="GO" id="GO:0005886">
    <property type="term" value="C:plasma membrane"/>
    <property type="evidence" value="ECO:0007669"/>
    <property type="project" value="TreeGrafter"/>
</dbReference>
<evidence type="ECO:0000256" key="4">
    <source>
        <dbReference type="ARBA" id="ARBA00022679"/>
    </source>
</evidence>
<dbReference type="CDD" id="cd05167">
    <property type="entry name" value="PI4Kc_III_alpha"/>
    <property type="match status" value="1"/>
</dbReference>
<dbReference type="GO" id="GO:0005737">
    <property type="term" value="C:cytoplasm"/>
    <property type="evidence" value="ECO:0007669"/>
    <property type="project" value="TreeGrafter"/>
</dbReference>
<dbReference type="Pfam" id="PF00454">
    <property type="entry name" value="PI3_PI4_kinase"/>
    <property type="match status" value="1"/>
</dbReference>
<comment type="caution">
    <text evidence="10">The sequence shown here is derived from an EMBL/GenBank/DDBJ whole genome shotgun (WGS) entry which is preliminary data.</text>
</comment>
<protein>
    <recommendedName>
        <fullName evidence="3">1-phosphatidylinositol 4-kinase</fullName>
        <ecNumber evidence="3">2.7.1.67</ecNumber>
    </recommendedName>
</protein>
<dbReference type="PROSITE" id="PS51545">
    <property type="entry name" value="PIK_HELICAL"/>
    <property type="match status" value="1"/>
</dbReference>
<dbReference type="InterPro" id="IPR011009">
    <property type="entry name" value="Kinase-like_dom_sf"/>
</dbReference>
<evidence type="ECO:0000313" key="10">
    <source>
        <dbReference type="EMBL" id="GMG35445.1"/>
    </source>
</evidence>
<reference evidence="10" key="1">
    <citation type="submission" date="2023-04" db="EMBL/GenBank/DDBJ databases">
        <title>Ambrosiozyma monospora NBRC 1965.</title>
        <authorList>
            <person name="Ichikawa N."/>
            <person name="Sato H."/>
            <person name="Tonouchi N."/>
        </authorList>
    </citation>
    <scope>NUCLEOTIDE SEQUENCE</scope>
    <source>
        <strain evidence="10">NBRC 1965</strain>
    </source>
</reference>
<dbReference type="InterPro" id="IPR018936">
    <property type="entry name" value="PI3/4_kinase_CS"/>
</dbReference>
<dbReference type="InterPro" id="IPR036940">
    <property type="entry name" value="PI3/4_kinase_cat_sf"/>
</dbReference>
<dbReference type="Gene3D" id="1.10.1070.11">
    <property type="entry name" value="Phosphatidylinositol 3-/4-kinase, catalytic domain"/>
    <property type="match status" value="1"/>
</dbReference>
<dbReference type="InterPro" id="IPR042236">
    <property type="entry name" value="PI3K_accessory_sf"/>
</dbReference>
<dbReference type="PROSITE" id="PS50290">
    <property type="entry name" value="PI3_4_KINASE_3"/>
    <property type="match status" value="1"/>
</dbReference>
<dbReference type="PROSITE" id="PS00915">
    <property type="entry name" value="PI3_4_KINASE_1"/>
    <property type="match status" value="1"/>
</dbReference>
<accession>A0A9W6Z171</accession>
<evidence type="ECO:0000256" key="7">
    <source>
        <dbReference type="ARBA" id="ARBA00022840"/>
    </source>
</evidence>
<dbReference type="SMART" id="SM00146">
    <property type="entry name" value="PI3Kc"/>
    <property type="match status" value="1"/>
</dbReference>
<dbReference type="Proteomes" id="UP001165063">
    <property type="component" value="Unassembled WGS sequence"/>
</dbReference>
<evidence type="ECO:0000259" key="9">
    <source>
        <dbReference type="PROSITE" id="PS51545"/>
    </source>
</evidence>
<dbReference type="EMBL" id="BSXU01002213">
    <property type="protein sequence ID" value="GMG35445.1"/>
    <property type="molecule type" value="Genomic_DNA"/>
</dbReference>
<evidence type="ECO:0000256" key="5">
    <source>
        <dbReference type="ARBA" id="ARBA00022741"/>
    </source>
</evidence>
<dbReference type="FunFam" id="1.25.40.70:FF:000011">
    <property type="entry name" value="Phosphatidylinositol 4-kinase alpha"/>
    <property type="match status" value="1"/>
</dbReference>
<dbReference type="GO" id="GO:0046854">
    <property type="term" value="P:phosphatidylinositol phosphate biosynthetic process"/>
    <property type="evidence" value="ECO:0007669"/>
    <property type="project" value="InterPro"/>
</dbReference>
<dbReference type="PANTHER" id="PTHR10048:SF15">
    <property type="entry name" value="PHOSPHATIDYLINOSITOL 4-KINASE ALPHA"/>
    <property type="match status" value="1"/>
</dbReference>
<dbReference type="Gene3D" id="1.25.40.70">
    <property type="entry name" value="Phosphatidylinositol 3-kinase, accessory domain (PIK)"/>
    <property type="match status" value="1"/>
</dbReference>
<keyword evidence="4" id="KW-0808">Transferase</keyword>
<evidence type="ECO:0000256" key="1">
    <source>
        <dbReference type="ARBA" id="ARBA00001686"/>
    </source>
</evidence>
<dbReference type="SMART" id="SM00145">
    <property type="entry name" value="PI3Ka"/>
    <property type="match status" value="1"/>
</dbReference>
<dbReference type="GO" id="GO:0004430">
    <property type="term" value="F:1-phosphatidylinositol 4-kinase activity"/>
    <property type="evidence" value="ECO:0007669"/>
    <property type="project" value="UniProtKB-EC"/>
</dbReference>
<dbReference type="AlphaFoldDB" id="A0A9W6Z171"/>
<dbReference type="InterPro" id="IPR000403">
    <property type="entry name" value="PI3/4_kinase_cat_dom"/>
</dbReference>
<dbReference type="SUPFAM" id="SSF48371">
    <property type="entry name" value="ARM repeat"/>
    <property type="match status" value="1"/>
</dbReference>
<name>A0A9W6Z171_AMBMO</name>
<keyword evidence="7" id="KW-0067">ATP-binding</keyword>
<sequence length="751" mass="85505">MQRGLFSRTYDLKDAKFYPMEYLPTGKEEVDHRGNIASLRFKPHLLLIRMFQSHFEASKYRSDHLLKLFTRSLLVSLNGLAHASLHPYARLARFELVSFGLDVMKLHATLNSHDTLKLCASVLDGSLSWFYKPHTVPYGNNKLKMKTDHEVLRQVAKAILTNKYALPVLEKKRGILLMFLDHEISFLTSWLSPLNPGESLGTFALYKLDDKVLTDAYNIEGKLALNLVQRYKAASLTKVLKNLVKFAPANLFHEPEAVQFITSETGKTPVSVALWGSCAPIDAIKFFLAPYNKDPLVLQYAMRSIESYDPHLTFFYVPQIVQTLRYDELGYVRRFILETSTVSQLFAHQIIWNMSANSFKDDDSTIPDEIKPALDDIRETMVNGFTEEGKAYYEKEFSFFDEVTGISGKLKPYIKKSKPEKKAKIDEEMAKIKVEEGVYLPSNPDGVVVDIDRKSGKPLQSHAKAPFLASFMIEKDVVRVEDEQEIHEKKIEKLSAIFKVGDDCRQDVLALQIISLLRTIWMHAGVDVFVFPYRVTATAPGCGIIDVLPNSISRDMLGREAVNGLYEYFIASYGPETSSEFQRSRKNFVKSLAAYSIITYILEIKDRHNGNIMYDSDGHVLHIDFGFCFDIFPGGFKFEQAPFKLTREMVRVMGGSTETQAYRWFEELCVKAFLAARPYAETLAAAVSPMLDSGLHCFKGETIQNLVGRFVPEKSDKEAAQYMRALIRKSFEHVATRGYDEFQRLTNGIPY</sequence>
<dbReference type="InterPro" id="IPR015433">
    <property type="entry name" value="PI3/4_kinase"/>
</dbReference>
<evidence type="ECO:0000256" key="6">
    <source>
        <dbReference type="ARBA" id="ARBA00022777"/>
    </source>
</evidence>
<dbReference type="Pfam" id="PF00613">
    <property type="entry name" value="PI3Ka"/>
    <property type="match status" value="1"/>
</dbReference>
<feature type="domain" description="PI3K/PI4K catalytic" evidence="8">
    <location>
        <begin position="464"/>
        <end position="735"/>
    </location>
</feature>
<dbReference type="EC" id="2.7.1.67" evidence="3"/>
<evidence type="ECO:0000256" key="2">
    <source>
        <dbReference type="ARBA" id="ARBA00006209"/>
    </source>
</evidence>
<dbReference type="GO" id="GO:0048015">
    <property type="term" value="P:phosphatidylinositol-mediated signaling"/>
    <property type="evidence" value="ECO:0007669"/>
    <property type="project" value="TreeGrafter"/>
</dbReference>
<evidence type="ECO:0000259" key="8">
    <source>
        <dbReference type="PROSITE" id="PS50290"/>
    </source>
</evidence>
<comment type="similarity">
    <text evidence="2">Belongs to the PI3/PI4-kinase family. Type III PI4K subfamily.</text>
</comment>
<keyword evidence="6" id="KW-0418">Kinase</keyword>
<keyword evidence="5" id="KW-0547">Nucleotide-binding</keyword>
<dbReference type="Gene3D" id="3.30.1010.10">
    <property type="entry name" value="Phosphatidylinositol 3-kinase Catalytic Subunit, Chain A, domain 4"/>
    <property type="match status" value="1"/>
</dbReference>
<dbReference type="InterPro" id="IPR001263">
    <property type="entry name" value="PI3K_accessory_dom"/>
</dbReference>
<feature type="domain" description="PIK helical" evidence="9">
    <location>
        <begin position="199"/>
        <end position="380"/>
    </location>
</feature>
<gene>
    <name evidence="10" type="ORF">Amon01_000454400</name>
</gene>
<evidence type="ECO:0000256" key="3">
    <source>
        <dbReference type="ARBA" id="ARBA00012169"/>
    </source>
</evidence>
<dbReference type="PANTHER" id="PTHR10048">
    <property type="entry name" value="PHOSPHATIDYLINOSITOL KINASE"/>
    <property type="match status" value="1"/>
</dbReference>
<comment type="catalytic activity">
    <reaction evidence="1">
        <text>a 1,2-diacyl-sn-glycero-3-phospho-(1D-myo-inositol) + ATP = a 1,2-diacyl-sn-glycero-3-phospho-(1D-myo-inositol 4-phosphate) + ADP + H(+)</text>
        <dbReference type="Rhea" id="RHEA:19877"/>
        <dbReference type="ChEBI" id="CHEBI:15378"/>
        <dbReference type="ChEBI" id="CHEBI:30616"/>
        <dbReference type="ChEBI" id="CHEBI:57880"/>
        <dbReference type="ChEBI" id="CHEBI:58178"/>
        <dbReference type="ChEBI" id="CHEBI:456216"/>
        <dbReference type="EC" id="2.7.1.67"/>
    </reaction>
</comment>
<keyword evidence="11" id="KW-1185">Reference proteome</keyword>
<dbReference type="SUPFAM" id="SSF56112">
    <property type="entry name" value="Protein kinase-like (PK-like)"/>
    <property type="match status" value="1"/>
</dbReference>
<dbReference type="InterPro" id="IPR016024">
    <property type="entry name" value="ARM-type_fold"/>
</dbReference>
<proteinExistence type="inferred from homology"/>